<reference evidence="4" key="1">
    <citation type="submission" date="2021-10" db="EMBL/GenBank/DDBJ databases">
        <title>Streptomyces nigrumlapis sp.nov.,an antimicrobial producing actinobacterium isolated from Black Gobi rocks.</title>
        <authorList>
            <person name="Wen Y."/>
            <person name="Zhang W."/>
            <person name="Liu X.G."/>
        </authorList>
    </citation>
    <scope>NUCLEOTIDE SEQUENCE</scope>
    <source>
        <strain evidence="4">ST13-2-2</strain>
    </source>
</reference>
<feature type="domain" description="Lsr2 dimerization" evidence="2">
    <location>
        <begin position="1"/>
        <end position="60"/>
    </location>
</feature>
<gene>
    <name evidence="4" type="ORF">K9S39_07780</name>
</gene>
<proteinExistence type="predicted"/>
<organism evidence="4 5">
    <name type="scientific">Streptomyces halobius</name>
    <dbReference type="NCBI Taxonomy" id="2879846"/>
    <lineage>
        <taxon>Bacteria</taxon>
        <taxon>Bacillati</taxon>
        <taxon>Actinomycetota</taxon>
        <taxon>Actinomycetes</taxon>
        <taxon>Kitasatosporales</taxon>
        <taxon>Streptomycetaceae</taxon>
        <taxon>Streptomyces</taxon>
    </lineage>
</organism>
<dbReference type="Proteomes" id="UP000830115">
    <property type="component" value="Chromosome"/>
</dbReference>
<keyword evidence="5" id="KW-1185">Reference proteome</keyword>
<dbReference type="RefSeq" id="WP_248862588.1">
    <property type="nucleotide sequence ID" value="NZ_CP086322.1"/>
</dbReference>
<dbReference type="InterPro" id="IPR036625">
    <property type="entry name" value="E3-bd_dom_sf"/>
</dbReference>
<evidence type="ECO:0000313" key="4">
    <source>
        <dbReference type="EMBL" id="UQA91771.1"/>
    </source>
</evidence>
<dbReference type="InterPro" id="IPR055370">
    <property type="entry name" value="Lsr2_DNA-bd"/>
</dbReference>
<accession>A0ABY4M5W8</accession>
<name>A0ABY4M5W8_9ACTN</name>
<evidence type="ECO:0000259" key="3">
    <source>
        <dbReference type="Pfam" id="PF23359"/>
    </source>
</evidence>
<dbReference type="InterPro" id="IPR042261">
    <property type="entry name" value="Lsr2-like_dimerization"/>
</dbReference>
<dbReference type="Pfam" id="PF11774">
    <property type="entry name" value="Lsr2"/>
    <property type="match status" value="1"/>
</dbReference>
<feature type="domain" description="Lsr2 DNA-binding" evidence="3">
    <location>
        <begin position="74"/>
        <end position="108"/>
    </location>
</feature>
<dbReference type="Pfam" id="PF23359">
    <property type="entry name" value="Lsr2_DNA-bd"/>
    <property type="match status" value="1"/>
</dbReference>
<evidence type="ECO:0000256" key="1">
    <source>
        <dbReference type="ARBA" id="ARBA00023125"/>
    </source>
</evidence>
<sequence length="110" mass="12011">MAQKIVTLYIDDLTGEEAEEAATHTFSIDGVTYEIDLGPDSYEQMLEAFGPFVKAARKTGRTKARGARQAKAAGGEDTAKIRAWAKEQGYDVSNRGRVSAEIREAYAKGH</sequence>
<evidence type="ECO:0000259" key="2">
    <source>
        <dbReference type="Pfam" id="PF11774"/>
    </source>
</evidence>
<evidence type="ECO:0000313" key="5">
    <source>
        <dbReference type="Proteomes" id="UP000830115"/>
    </source>
</evidence>
<dbReference type="Gene3D" id="4.10.320.10">
    <property type="entry name" value="E3-binding domain"/>
    <property type="match status" value="1"/>
</dbReference>
<dbReference type="Gene3D" id="3.30.60.230">
    <property type="entry name" value="Lsr2, dimerization domain"/>
    <property type="match status" value="1"/>
</dbReference>
<keyword evidence="1" id="KW-0238">DNA-binding</keyword>
<dbReference type="EMBL" id="CP086322">
    <property type="protein sequence ID" value="UQA91771.1"/>
    <property type="molecule type" value="Genomic_DNA"/>
</dbReference>
<dbReference type="InterPro" id="IPR024412">
    <property type="entry name" value="Lsr2_dim_dom"/>
</dbReference>
<protein>
    <submittedName>
        <fullName evidence="4">Lsr2 family protein</fullName>
    </submittedName>
</protein>